<gene>
    <name evidence="6" type="ORF">J2Z34_001648</name>
</gene>
<keyword evidence="7" id="KW-1185">Reference proteome</keyword>
<reference evidence="6 7" key="1">
    <citation type="submission" date="2021-03" db="EMBL/GenBank/DDBJ databases">
        <title>Genomic Encyclopedia of Type Strains, Phase IV (KMG-IV): sequencing the most valuable type-strain genomes for metagenomic binning, comparative biology and taxonomic classification.</title>
        <authorList>
            <person name="Goeker M."/>
        </authorList>
    </citation>
    <scope>NUCLEOTIDE SEQUENCE [LARGE SCALE GENOMIC DNA]</scope>
    <source>
        <strain evidence="6 7">DSM 6139</strain>
    </source>
</reference>
<dbReference type="Pfam" id="PF03129">
    <property type="entry name" value="HGTP_anticodon"/>
    <property type="match status" value="1"/>
</dbReference>
<dbReference type="RefSeq" id="WP_209459362.1">
    <property type="nucleotide sequence ID" value="NZ_JAGGKC010000011.1"/>
</dbReference>
<dbReference type="InterPro" id="IPR004154">
    <property type="entry name" value="Anticodon-bd"/>
</dbReference>
<evidence type="ECO:0000259" key="5">
    <source>
        <dbReference type="Pfam" id="PF04073"/>
    </source>
</evidence>
<protein>
    <submittedName>
        <fullName evidence="6">Prolyl-tRNA synthetase</fullName>
    </submittedName>
</protein>
<evidence type="ECO:0000259" key="4">
    <source>
        <dbReference type="Pfam" id="PF03129"/>
    </source>
</evidence>
<evidence type="ECO:0000256" key="2">
    <source>
        <dbReference type="ARBA" id="ARBA00022840"/>
    </source>
</evidence>
<dbReference type="Proteomes" id="UP001519271">
    <property type="component" value="Unassembled WGS sequence"/>
</dbReference>
<sequence>MRIEELSARTSKDDGTYKGVEETLLYRGGFLRGSSGGCIYTTLGTMLIENIREALSDAMEVNGAKRISVPGCFGIRGMKESMTEYLASDVRSYRDLPTGIFSISDVMFGHRATDSLWSSPSYPVMSFLFSGASEDAVGAAIDECLERLGLKGMRHEGIIVHESEGAGAELVCIEGPEPAKPEAGSSDKAELVETPDIRTIAALKEFFSCSGKDILKTVLLTHGDCHVAVVIPGDNEVDIEKVSSYLDITDSSLKPMAESDIRRLTLADVGFSGPVGLKDVKVLVHHGVVSGKGYLAGANRTGYHLSSVVPGRDFTGEPGDFARSGKYVKGHVIGRTRTLRESMRTPGENGRPHYSQVQFGYLNLHRLMLAIASEFSDEKGVMLPDSLAPFEAAVIPSDARNEELVKNAIDLYEKLLGKGVRVLLDLRNQRMGSKLFDCDLMSVRHRVIVGDRLEAGLFEYKARSGEITPVNFDELVEILRV</sequence>
<feature type="domain" description="Anticodon-binding" evidence="4">
    <location>
        <begin position="392"/>
        <end position="480"/>
    </location>
</feature>
<dbReference type="InterPro" id="IPR007214">
    <property type="entry name" value="YbaK/aa-tRNA-synth-assoc-dom"/>
</dbReference>
<evidence type="ECO:0000313" key="6">
    <source>
        <dbReference type="EMBL" id="MBP1919161.1"/>
    </source>
</evidence>
<keyword evidence="2" id="KW-0067">ATP-binding</keyword>
<dbReference type="SUPFAM" id="SSF55681">
    <property type="entry name" value="Class II aaRS and biotin synthetases"/>
    <property type="match status" value="1"/>
</dbReference>
<dbReference type="Gene3D" id="3.40.50.800">
    <property type="entry name" value="Anticodon-binding domain"/>
    <property type="match status" value="1"/>
</dbReference>
<keyword evidence="2" id="KW-0547">Nucleotide-binding</keyword>
<keyword evidence="1" id="KW-0963">Cytoplasm</keyword>
<feature type="domain" description="YbaK/aminoacyl-tRNA synthetase-associated" evidence="5">
    <location>
        <begin position="194"/>
        <end position="308"/>
    </location>
</feature>
<dbReference type="InterPro" id="IPR045864">
    <property type="entry name" value="aa-tRNA-synth_II/BPL/LPL"/>
</dbReference>
<dbReference type="EMBL" id="JAGGKC010000011">
    <property type="protein sequence ID" value="MBP1919161.1"/>
    <property type="molecule type" value="Genomic_DNA"/>
</dbReference>
<evidence type="ECO:0000256" key="3">
    <source>
        <dbReference type="ARBA" id="ARBA00023146"/>
    </source>
</evidence>
<keyword evidence="3" id="KW-0030">Aminoacyl-tRNA synthetase</keyword>
<dbReference type="Pfam" id="PF04073">
    <property type="entry name" value="tRNA_edit"/>
    <property type="match status" value="1"/>
</dbReference>
<organism evidence="6 7">
    <name type="scientific">Youngiibacter multivorans</name>
    <dbReference type="NCBI Taxonomy" id="937251"/>
    <lineage>
        <taxon>Bacteria</taxon>
        <taxon>Bacillati</taxon>
        <taxon>Bacillota</taxon>
        <taxon>Clostridia</taxon>
        <taxon>Eubacteriales</taxon>
        <taxon>Clostridiaceae</taxon>
        <taxon>Youngiibacter</taxon>
    </lineage>
</organism>
<dbReference type="InterPro" id="IPR036621">
    <property type="entry name" value="Anticodon-bd_dom_sf"/>
</dbReference>
<evidence type="ECO:0000256" key="1">
    <source>
        <dbReference type="ARBA" id="ARBA00022490"/>
    </source>
</evidence>
<dbReference type="PANTHER" id="PTHR42753:SF2">
    <property type="entry name" value="PROLINE--TRNA LIGASE"/>
    <property type="match status" value="1"/>
</dbReference>
<dbReference type="PANTHER" id="PTHR42753">
    <property type="entry name" value="MITOCHONDRIAL RIBOSOME PROTEIN L39/PROLYL-TRNA LIGASE FAMILY MEMBER"/>
    <property type="match status" value="1"/>
</dbReference>
<comment type="caution">
    <text evidence="6">The sequence shown here is derived from an EMBL/GenBank/DDBJ whole genome shotgun (WGS) entry which is preliminary data.</text>
</comment>
<name>A0ABS4G3R3_9CLOT</name>
<evidence type="ECO:0000313" key="7">
    <source>
        <dbReference type="Proteomes" id="UP001519271"/>
    </source>
</evidence>
<dbReference type="InterPro" id="IPR036754">
    <property type="entry name" value="YbaK/aa-tRNA-synt-asso_dom_sf"/>
</dbReference>
<keyword evidence="3" id="KW-0436">Ligase</keyword>
<dbReference type="InterPro" id="IPR050062">
    <property type="entry name" value="Pro-tRNA_synthetase"/>
</dbReference>
<proteinExistence type="predicted"/>
<accession>A0ABS4G3R3</accession>
<dbReference type="SUPFAM" id="SSF55826">
    <property type="entry name" value="YbaK/ProRS associated domain"/>
    <property type="match status" value="1"/>
</dbReference>
<dbReference type="SUPFAM" id="SSF52954">
    <property type="entry name" value="Class II aaRS ABD-related"/>
    <property type="match status" value="1"/>
</dbReference>
<dbReference type="Gene3D" id="3.90.960.10">
    <property type="entry name" value="YbaK/aminoacyl-tRNA synthetase-associated domain"/>
    <property type="match status" value="1"/>
</dbReference>